<dbReference type="Gene3D" id="1.10.10.60">
    <property type="entry name" value="Homeodomain-like"/>
    <property type="match status" value="2"/>
</dbReference>
<dbReference type="InterPro" id="IPR020449">
    <property type="entry name" value="Tscrpt_reg_AraC-type_HTH"/>
</dbReference>
<dbReference type="PANTHER" id="PTHR43280">
    <property type="entry name" value="ARAC-FAMILY TRANSCRIPTIONAL REGULATOR"/>
    <property type="match status" value="1"/>
</dbReference>
<reference evidence="5 6" key="1">
    <citation type="submission" date="2020-08" db="EMBL/GenBank/DDBJ databases">
        <title>Genomic Encyclopedia of Type Strains, Phase III (KMG-III): the genomes of soil and plant-associated and newly described type strains.</title>
        <authorList>
            <person name="Whitman W."/>
        </authorList>
    </citation>
    <scope>NUCLEOTIDE SEQUENCE [LARGE SCALE GENOMIC DNA]</scope>
    <source>
        <strain evidence="5 6">CECT 5862</strain>
    </source>
</reference>
<dbReference type="SUPFAM" id="SSF46689">
    <property type="entry name" value="Homeodomain-like"/>
    <property type="match status" value="2"/>
</dbReference>
<dbReference type="AlphaFoldDB" id="A0A7W5AWN2"/>
<dbReference type="PROSITE" id="PS01124">
    <property type="entry name" value="HTH_ARAC_FAMILY_2"/>
    <property type="match status" value="1"/>
</dbReference>
<dbReference type="PRINTS" id="PR00032">
    <property type="entry name" value="HTHARAC"/>
</dbReference>
<dbReference type="PANTHER" id="PTHR43280:SF34">
    <property type="entry name" value="ARAC-FAMILY TRANSCRIPTIONAL REGULATOR"/>
    <property type="match status" value="1"/>
</dbReference>
<proteinExistence type="predicted"/>
<dbReference type="GO" id="GO:0003700">
    <property type="term" value="F:DNA-binding transcription factor activity"/>
    <property type="evidence" value="ECO:0007669"/>
    <property type="project" value="InterPro"/>
</dbReference>
<organism evidence="5 6">
    <name type="scientific">Paenibacillus phyllosphaerae</name>
    <dbReference type="NCBI Taxonomy" id="274593"/>
    <lineage>
        <taxon>Bacteria</taxon>
        <taxon>Bacillati</taxon>
        <taxon>Bacillota</taxon>
        <taxon>Bacilli</taxon>
        <taxon>Bacillales</taxon>
        <taxon>Paenibacillaceae</taxon>
        <taxon>Paenibacillus</taxon>
    </lineage>
</organism>
<keyword evidence="3" id="KW-0804">Transcription</keyword>
<dbReference type="Proteomes" id="UP000570361">
    <property type="component" value="Unassembled WGS sequence"/>
</dbReference>
<keyword evidence="6" id="KW-1185">Reference proteome</keyword>
<evidence type="ECO:0000256" key="3">
    <source>
        <dbReference type="ARBA" id="ARBA00023163"/>
    </source>
</evidence>
<evidence type="ECO:0000313" key="5">
    <source>
        <dbReference type="EMBL" id="MBB3110179.1"/>
    </source>
</evidence>
<dbReference type="PROSITE" id="PS00041">
    <property type="entry name" value="HTH_ARAC_FAMILY_1"/>
    <property type="match status" value="1"/>
</dbReference>
<comment type="caution">
    <text evidence="5">The sequence shown here is derived from an EMBL/GenBank/DDBJ whole genome shotgun (WGS) entry which is preliminary data.</text>
</comment>
<protein>
    <submittedName>
        <fullName evidence="5">AraC-like DNA-binding protein</fullName>
    </submittedName>
</protein>
<dbReference type="InterPro" id="IPR018060">
    <property type="entry name" value="HTH_AraC"/>
</dbReference>
<dbReference type="Pfam" id="PF12833">
    <property type="entry name" value="HTH_18"/>
    <property type="match status" value="1"/>
</dbReference>
<dbReference type="RefSeq" id="WP_183599964.1">
    <property type="nucleotide sequence ID" value="NZ_JACHXK010000004.1"/>
</dbReference>
<gene>
    <name evidence="5" type="ORF">FHS18_002246</name>
</gene>
<name>A0A7W5AWN2_9BACL</name>
<dbReference type="InterPro" id="IPR009057">
    <property type="entry name" value="Homeodomain-like_sf"/>
</dbReference>
<evidence type="ECO:0000256" key="1">
    <source>
        <dbReference type="ARBA" id="ARBA00023015"/>
    </source>
</evidence>
<dbReference type="SMART" id="SM00342">
    <property type="entry name" value="HTH_ARAC"/>
    <property type="match status" value="1"/>
</dbReference>
<evidence type="ECO:0000313" key="6">
    <source>
        <dbReference type="Proteomes" id="UP000570361"/>
    </source>
</evidence>
<dbReference type="InterPro" id="IPR018062">
    <property type="entry name" value="HTH_AraC-typ_CS"/>
</dbReference>
<keyword evidence="2 5" id="KW-0238">DNA-binding</keyword>
<evidence type="ECO:0000256" key="2">
    <source>
        <dbReference type="ARBA" id="ARBA00023125"/>
    </source>
</evidence>
<sequence>MESRLSEVQISSVCKLIHHNFDLPVHMLDEHGQLKVSLPAAGTIVHDEMLRTMLRSEGPSDVPLLHLTNRLESYIEVRLADQENGYYYGSIVVGPSLYARLSDEVFEGLVQDNGWPDRQGWRTYYDGLPVISKTKQLHQCQLIYFLLYRKNVDLADILRVNQALDQPLHAQGHIDLDISNRLHDVNLHQDTIHEKRLLQMIREGRRDELAREFSMSLPAEGVGTLAKRSLLRNQKNLTIVVIALATRAAVDGGLHPEIAYTMSDLFIQQAEELTDVREVSKLMHDALFEYADRVRASQADQVSNVIAKCKQHMFNRLYEGVTLDELAELTKMNASYLSRLFKKEVGLNVSEYMQLKRIDEAKKLLTLTDYSLSDICARLNFNDQSYFTKVFKKVTGVTPRQYRNGERSDQ</sequence>
<accession>A0A7W5AWN2</accession>
<dbReference type="GO" id="GO:0043565">
    <property type="term" value="F:sequence-specific DNA binding"/>
    <property type="evidence" value="ECO:0007669"/>
    <property type="project" value="InterPro"/>
</dbReference>
<dbReference type="EMBL" id="JACHXK010000004">
    <property type="protein sequence ID" value="MBB3110179.1"/>
    <property type="molecule type" value="Genomic_DNA"/>
</dbReference>
<evidence type="ECO:0000259" key="4">
    <source>
        <dbReference type="PROSITE" id="PS01124"/>
    </source>
</evidence>
<keyword evidence="1" id="KW-0805">Transcription regulation</keyword>
<feature type="domain" description="HTH araC/xylS-type" evidence="4">
    <location>
        <begin position="307"/>
        <end position="405"/>
    </location>
</feature>